<feature type="compositionally biased region" description="Low complexity" evidence="2">
    <location>
        <begin position="3098"/>
        <end position="3107"/>
    </location>
</feature>
<evidence type="ECO:0000256" key="1">
    <source>
        <dbReference type="SAM" id="Coils"/>
    </source>
</evidence>
<reference evidence="3" key="1">
    <citation type="journal article" date="2023" name="G3 (Bethesda)">
        <title>A reference genome for the long-term kleptoplast-retaining sea slug Elysia crispata morphotype clarki.</title>
        <authorList>
            <person name="Eastman K.E."/>
            <person name="Pendleton A.L."/>
            <person name="Shaikh M.A."/>
            <person name="Suttiyut T."/>
            <person name="Ogas R."/>
            <person name="Tomko P."/>
            <person name="Gavelis G."/>
            <person name="Widhalm J.R."/>
            <person name="Wisecaver J.H."/>
        </authorList>
    </citation>
    <scope>NUCLEOTIDE SEQUENCE</scope>
    <source>
        <strain evidence="3">ECLA1</strain>
    </source>
</reference>
<feature type="compositionally biased region" description="Low complexity" evidence="2">
    <location>
        <begin position="1909"/>
        <end position="1930"/>
    </location>
</feature>
<proteinExistence type="predicted"/>
<feature type="region of interest" description="Disordered" evidence="2">
    <location>
        <begin position="3071"/>
        <end position="3110"/>
    </location>
</feature>
<feature type="compositionally biased region" description="Low complexity" evidence="2">
    <location>
        <begin position="2550"/>
        <end position="2560"/>
    </location>
</feature>
<feature type="compositionally biased region" description="Basic and acidic residues" evidence="2">
    <location>
        <begin position="2829"/>
        <end position="2839"/>
    </location>
</feature>
<feature type="region of interest" description="Disordered" evidence="2">
    <location>
        <begin position="3312"/>
        <end position="3338"/>
    </location>
</feature>
<feature type="compositionally biased region" description="Basic and acidic residues" evidence="2">
    <location>
        <begin position="2757"/>
        <end position="2774"/>
    </location>
</feature>
<feature type="compositionally biased region" description="Polar residues" evidence="2">
    <location>
        <begin position="2315"/>
        <end position="2326"/>
    </location>
</feature>
<feature type="region of interest" description="Disordered" evidence="2">
    <location>
        <begin position="2659"/>
        <end position="2679"/>
    </location>
</feature>
<protein>
    <submittedName>
        <fullName evidence="3">Uncharacterized protein</fullName>
    </submittedName>
</protein>
<feature type="compositionally biased region" description="Low complexity" evidence="2">
    <location>
        <begin position="2860"/>
        <end position="2869"/>
    </location>
</feature>
<feature type="coiled-coil region" evidence="1">
    <location>
        <begin position="2682"/>
        <end position="2716"/>
    </location>
</feature>
<keyword evidence="4" id="KW-1185">Reference proteome</keyword>
<evidence type="ECO:0000313" key="4">
    <source>
        <dbReference type="Proteomes" id="UP001283361"/>
    </source>
</evidence>
<gene>
    <name evidence="3" type="ORF">RRG08_037706</name>
</gene>
<dbReference type="Proteomes" id="UP001283361">
    <property type="component" value="Unassembled WGS sequence"/>
</dbReference>
<feature type="region of interest" description="Disordered" evidence="2">
    <location>
        <begin position="1142"/>
        <end position="1166"/>
    </location>
</feature>
<feature type="compositionally biased region" description="Polar residues" evidence="2">
    <location>
        <begin position="3439"/>
        <end position="3450"/>
    </location>
</feature>
<feature type="region of interest" description="Disordered" evidence="2">
    <location>
        <begin position="1862"/>
        <end position="1888"/>
    </location>
</feature>
<feature type="region of interest" description="Disordered" evidence="2">
    <location>
        <begin position="2492"/>
        <end position="2560"/>
    </location>
</feature>
<sequence length="3787" mass="417057">MPWSSVSQLFLYDDDDDDDNHFIISLEDNGEEDEPDFHSGGRPSNFPNEGGIDLQSVGIDREYTQSILNKPDLCPVQGKDLSVSTTLNDNLKECPEQEILTFPTSCISKSVSHIYSSHKQTSHDVAPSNTFTQSNLLQASQDSLNLHSSLSSYQENVLHPSPKQLPEVLGQATAWANNHLPFLNSKKFLHQSKTNCFDPETGGDWSEVVFESRLDGSFVKTSDISTSKNSIVEKTLSSSVPTSSTSAANQTISSITSTATLNFDGYIGTCNYISSATSSNSTQQTNVPRLSGPFSEHPPLSPDIPVTHATNLESCPCIMCFKSVSSNVISKKMQATPILTQEEIQIIQGKEFRDLQQRQKNGKKLLVHSKPFVSDSVNSQWKSSSALPKLIPAKELSASSSFALKEQFKISKQTRSINSGTIMINPAPPSLLHKSAIQRDLPRSSTTSTSQPMSSKVVTVSPVQTVHLQASQPTKPVSTVLIVSSTSSSESINTPKWSNGISVSSSNVPLLFQGSTKAAKIGSLVLGTSFPNSQTSVSNSIQSSLTKVSTHSHSVSSQPDPKYALLPNKVFLKPNETNNLRVSRTQPPGVVLPKSTLPVPVGKNTKTINLNENYLPQSGRSVSLLTAPVVLQELKKSPVVSSSGIAKAFQHIPAGKQSLAPMGAYNIVYLSPGEVLLCRTPTNIAMEKNSKTFVEKKTPHELPSQPKQTLSQVHSEPLTLNGNAQALNSVLNKAEQIDLTTPGKVRIKLKDQIKMGNSTSKDVNSCSPGVAFNSQNNTSKHKEKVPESSLHLSHPQFFPQTKQAQNSPTQKTPMQIPKSANVDVTGSTLLKLIDTHIENQKLTSSETALLHLIKGACKDPELLAATCQLAALSRSSAPAKISGAPSLVVQPSNITVKPSSACVITNINPSFVTPTCSKEMQSDNTRTFISTPSQHPSNLNNATEVKSVNTFEQPIFSVATKCESSSGLKGPHLPQERVPASYVQDWVNQSKTFMSNNKLEDLFYQEIKDIDRQITDEVLPHYQQSDAAFKSPPKKTKSKVNKGQLVALKGDYPPPSLSINDAKPLLYGPNKEEEGDIHSLTKSASSKFSAEMSKYVSITSLADHSKHLSSSVTTSKGIKLKIRLNEKLKRRKALKKKSFARRSTKSSMTSSTCHKTEANLSESKTTSAIHQTDVKIDGKPPSGDSNIVALDSEKKKDIRTETAEEMFQRFQEQAQEEVYKAQLGVGYLSRSLRPVRGTLAFLDKLTCKDMASEDFKKKKLEMDQKGNDVKSFEKDVQHEKAETFNPEKIVHNEIRDKKTGFIKRRKISNFGSSDISKAKASKIELAQSDYPNLKEDTSFPFTKNVYCSNILAGHKVFVKFNTYENKNTGRCFLIPFFNIGGKRRQFDVEDVRYFNKAVLEFEREERSCARHLLYFCRESNKASFLRKEGNFGGSQLHEKNYSKKSFVLEGFKMAAVKPKSSATQDVWKVDKEVAIEIDTAEVDNDIEINFHNDYLVTEGSKLDQPNITVSKEIDNIHQTDSSTSGVHMKQPVSAMLSIKNHPANTSSEKAVSEKFAHSGFSNKSCINNTENVNEYGQLIAKDNSFCTEKNQDTFLPDNVASKESRAVNALATEPCLMEIKKEKPDYFEFGSDLAVSTEIASSGLPVNFLKPVFPMLEIKNEPIDDNFFDHSYFNAPCEAQVIQTKGFSENTNELYQEVTPSDGNHENETACVSTEETSQSASIVSELNHLKSATASFVGNFQSEGQSLPSCDGIASSMQTTGHSHNGTELRKEVTSFVGDNEREAACVQTERMTQPVPTVSEFNHCESTTPASFRVNIPPESCDLSSSILCTEVLSCDAEKVQVSLSDQQPKNAQIQDRNAAHLLEESDIENKTGKSEKRKEQASVRKFGDTVGSCSEKTLTCSQVEQSSPESPALSSSLSESSEVLSSSDLEESDIDHCGLSSAEAHLSYSGTLSMDLVADSGNKCGGQHKITSLVESLRQRLTQQTSTLPSWLSDTAPPVVHSRIKTKRKKVKKCKPKTAVEHIEDNITSQNNTMAKMQQMSNFVPLPEASGPACQSKINTSASTSNTTLPYISTSQIENKDSSLLSPRITSSEGLTHGKIQNGQDICIGSDTQKAQESNPAQDSSFGIEAFSKNQFKKLSETTAPLQPTTTKVLPLDTVPEHADSASALLSLRLLTGFETSNVTPASKSLEPGFFSTDSTPVVQPEVKQEILDEEMEDPALIEFTVERECEGKEMERNHLTLLASKGNQLSCRSTPSDIDIEVGCDDLPEAALRFQPILPDVDVERSSSSSESSRLSPVAAVVDFLHKRTQALSKNSNGSTSKSPRKTKRPVSGSQDLIVAAEQKGSVASYLTQKYSMDMSPGSGVWHTIKGPRLRKAAFRRPAASIGKLETSVANASDICRSTKPISTKEMSKKPSLSEIFGISIKPTTKSECEQTEIKREPDVESDPKITIRIRSSKKQVARKRTSVRNQKKEVSITQCLQSSKIECDETQPSTAYEPGERQASTDLPSQLAHNASTPLDSSFSPAQSEAQQGEPVESSQASDTSSVKNKNVSRNSHASIPKITLTWRQLSKLSEKQYKESDQNRINPCNVLLSRLEDTDLSTIIEPINSFTFRVKRGPVSVKEDPACVKIEAEDLHEREAHILSQINKDKMLKRRKRKTGSVRSRKGSTKPKKDIVDHLTSMLDSLRKKALQLDEEAMKKQQEVEVKKNDEGIKKDIVKEESCLVKVLDRHEESMLLTKKTVGNDCNAEEQSDRPGLENSSGKEDDLHAYHEIKDAVEEEERIVMSEVSEAKLIDRDQVDKMLNKNDSNQCDLKEASSSTEQMKVEDTERPQETKTLQSALNDKSNVEVESKPSDPSSLSESLKNGKNGEASSMRLDTKVLDIPHAVSTLSQKDLEVNLNHVDGSGNIKDNLCLRENDTLLEEAVFVSTNVDLETLEHEPNKSEQNAPTSKFDIKSGKIDNVSNEKAVEANNTAKNDHIKEDMHEKSAEEDYEEDNASMDWEEPGALIIHLPEDESYVKKKDQLEEADQVEDISAVSEKINKQQDTNAFKQIRLDVVNIPEEEVEHDNKTRFDGSYDQDSSKTEKFADHQSNDSSDYNSSSIDKLNRKQSEIKKACSQNYAIKNGTENQITSFSKSPFSFPKTDVVLSSVLDEELVTCLVKSSKKDELMMFEHQEELEGDDMGVIPQEEVERLLGLCDEDSGPVVLPGLGPLPNFEAALSGVSESLNVQSIPAENSNRDFSSSPPIAKFSSVAPCNTPKDEIGMNSNNRDIKAVLSQNSENNIIGSSGHVYRLPSQTTVLSQNKVFDQQTSRTKGDDDDDEEASQLEGSKDYSRLIKNPKTKCIQQVQLPKLNLKLDANAVAAIQKAKTAFLKKKNMNQRRNLRSNANFESISKITDSLDPQFQLDMDFYMRSTRKKNMSDPSKTAEARNQEPSKSSDSVNEVTLSCQQQNLLRSSISQSSSKNAPSVDQVVTCISSPDEISRKRKNDEHLDLESSCPNVTKSKKVESIFEDTDIFKGPFLKTPNQASLAKSNKPTLPVSELLKKTKGIDISKLKMKLNPMLSKSAAIPSLQNLVPIEKSQIQMRATAKKASKAEPITYPQASSSNSTKSVKTITLKEKCSPVNTLNQDSIKTIANTCEEKSNLKPLPNLNTTKLCNLLKNIQKHPVALKSVDCVTETGKGSILERKSQGIPSTVHTSMASTNKIKNQDHELKGNHSKIHGSELKLKDIQKTIGKQSTRGLVGKAKQTRRASVEAEEKIERSFFDCLSSDQTEIWEEVTDA</sequence>
<feature type="compositionally biased region" description="Polar residues" evidence="2">
    <location>
        <begin position="2811"/>
        <end position="2828"/>
    </location>
</feature>
<feature type="compositionally biased region" description="Polar residues" evidence="2">
    <location>
        <begin position="2507"/>
        <end position="2549"/>
    </location>
</feature>
<feature type="compositionally biased region" description="Polar residues" evidence="2">
    <location>
        <begin position="2840"/>
        <end position="2850"/>
    </location>
</feature>
<feature type="compositionally biased region" description="Basic residues" evidence="2">
    <location>
        <begin position="2460"/>
        <end position="2471"/>
    </location>
</feature>
<feature type="region of interest" description="Disordered" evidence="2">
    <location>
        <begin position="2460"/>
        <end position="2480"/>
    </location>
</feature>
<evidence type="ECO:0000256" key="2">
    <source>
        <dbReference type="SAM" id="MobiDB-lite"/>
    </source>
</evidence>
<feature type="compositionally biased region" description="Polar residues" evidence="2">
    <location>
        <begin position="757"/>
        <end position="778"/>
    </location>
</feature>
<feature type="region of interest" description="Disordered" evidence="2">
    <location>
        <begin position="757"/>
        <end position="791"/>
    </location>
</feature>
<feature type="compositionally biased region" description="Basic and acidic residues" evidence="2">
    <location>
        <begin position="3072"/>
        <end position="3097"/>
    </location>
</feature>
<feature type="region of interest" description="Disordered" evidence="2">
    <location>
        <begin position="2085"/>
        <end position="2107"/>
    </location>
</feature>
<accession>A0AAE1A808</accession>
<feature type="region of interest" description="Disordered" evidence="2">
    <location>
        <begin position="2942"/>
        <end position="3004"/>
    </location>
</feature>
<comment type="caution">
    <text evidence="3">The sequence shown here is derived from an EMBL/GenBank/DDBJ whole genome shotgun (WGS) entry which is preliminary data.</text>
</comment>
<feature type="compositionally biased region" description="Basic residues" evidence="2">
    <location>
        <begin position="2659"/>
        <end position="2676"/>
    </location>
</feature>
<keyword evidence="1" id="KW-0175">Coiled coil</keyword>
<dbReference type="EMBL" id="JAWDGP010002489">
    <property type="protein sequence ID" value="KAK3782703.1"/>
    <property type="molecule type" value="Genomic_DNA"/>
</dbReference>
<feature type="region of interest" description="Disordered" evidence="2">
    <location>
        <begin position="2810"/>
        <end position="2879"/>
    </location>
</feature>
<name>A0AAE1A808_9GAST</name>
<organism evidence="3 4">
    <name type="scientific">Elysia crispata</name>
    <name type="common">lettuce slug</name>
    <dbReference type="NCBI Taxonomy" id="231223"/>
    <lineage>
        <taxon>Eukaryota</taxon>
        <taxon>Metazoa</taxon>
        <taxon>Spiralia</taxon>
        <taxon>Lophotrochozoa</taxon>
        <taxon>Mollusca</taxon>
        <taxon>Gastropoda</taxon>
        <taxon>Heterobranchia</taxon>
        <taxon>Euthyneura</taxon>
        <taxon>Panpulmonata</taxon>
        <taxon>Sacoglossa</taxon>
        <taxon>Placobranchoidea</taxon>
        <taxon>Plakobranchidae</taxon>
        <taxon>Elysia</taxon>
    </lineage>
</organism>
<feature type="region of interest" description="Disordered" evidence="2">
    <location>
        <begin position="1904"/>
        <end position="1932"/>
    </location>
</feature>
<feature type="region of interest" description="Disordered" evidence="2">
    <location>
        <begin position="29"/>
        <end position="49"/>
    </location>
</feature>
<feature type="region of interest" description="Disordered" evidence="2">
    <location>
        <begin position="3421"/>
        <end position="3450"/>
    </location>
</feature>
<feature type="region of interest" description="Disordered" evidence="2">
    <location>
        <begin position="2752"/>
        <end position="2774"/>
    </location>
</feature>
<feature type="region of interest" description="Disordered" evidence="2">
    <location>
        <begin position="2315"/>
        <end position="2339"/>
    </location>
</feature>
<evidence type="ECO:0000313" key="3">
    <source>
        <dbReference type="EMBL" id="KAK3782703.1"/>
    </source>
</evidence>
<feature type="compositionally biased region" description="Basic and acidic residues" evidence="2">
    <location>
        <begin position="2981"/>
        <end position="2995"/>
    </location>
</feature>